<dbReference type="InterPro" id="IPR003774">
    <property type="entry name" value="AlgH-like"/>
</dbReference>
<reference evidence="3 4" key="1">
    <citation type="submission" date="2019-07" db="EMBL/GenBank/DDBJ databases">
        <title>Litoreibacter alkalisoli sp. nov., isolated from saline-alkaline soil.</title>
        <authorList>
            <person name="Wang S."/>
            <person name="Xu L."/>
            <person name="Xing Y.-T."/>
            <person name="Sun J.-Q."/>
        </authorList>
    </citation>
    <scope>NUCLEOTIDE SEQUENCE [LARGE SCALE GENOMIC DNA]</scope>
    <source>
        <strain evidence="3 4">LN3S51</strain>
    </source>
</reference>
<dbReference type="Pfam" id="PF02622">
    <property type="entry name" value="DUF179"/>
    <property type="match status" value="1"/>
</dbReference>
<dbReference type="Proteomes" id="UP000318483">
    <property type="component" value="Chromosome"/>
</dbReference>
<organism evidence="3 4">
    <name type="scientific">Qingshengfaniella alkalisoli</name>
    <dbReference type="NCBI Taxonomy" id="2599296"/>
    <lineage>
        <taxon>Bacteria</taxon>
        <taxon>Pseudomonadati</taxon>
        <taxon>Pseudomonadota</taxon>
        <taxon>Alphaproteobacteria</taxon>
        <taxon>Rhodobacterales</taxon>
        <taxon>Paracoccaceae</taxon>
        <taxon>Qingshengfaniella</taxon>
    </lineage>
</organism>
<dbReference type="EMBL" id="CP042261">
    <property type="protein sequence ID" value="QDY68572.1"/>
    <property type="molecule type" value="Genomic_DNA"/>
</dbReference>
<name>A0A5B8IQQ4_9RHOB</name>
<sequence length="194" mass="20684">MDPQEDIMNLTGKLLIAMPGMGDPRFEKSVIYMCDHTGDGAMGLIVNKPATDIGFADLLGQLGIERGDSWREPRIYFGGPVEHARGFVLHSSEYRSAQGENATLRVDDSFSMTATLDILSDIAQGAGPAECMLALGYSGWGPGQLEAEIGENGWLMAEASPEIVFARDNGLKWSAALKTLGIDPLLLSSAAGHA</sequence>
<evidence type="ECO:0000313" key="4">
    <source>
        <dbReference type="Proteomes" id="UP000318483"/>
    </source>
</evidence>
<protein>
    <recommendedName>
        <fullName evidence="2">UPF0301 protein FPZ52_02335</fullName>
    </recommendedName>
</protein>
<dbReference type="GO" id="GO:0005829">
    <property type="term" value="C:cytosol"/>
    <property type="evidence" value="ECO:0007669"/>
    <property type="project" value="TreeGrafter"/>
</dbReference>
<accession>A0A5B8IQQ4</accession>
<evidence type="ECO:0000313" key="3">
    <source>
        <dbReference type="EMBL" id="QDY68572.1"/>
    </source>
</evidence>
<dbReference type="AlphaFoldDB" id="A0A5B8IQQ4"/>
<dbReference type="PANTHER" id="PTHR30327:SF1">
    <property type="entry name" value="UPF0301 PROTEIN YQGE"/>
    <property type="match status" value="1"/>
</dbReference>
<dbReference type="KEGG" id="lit:FPZ52_02335"/>
<dbReference type="PANTHER" id="PTHR30327">
    <property type="entry name" value="UNCHARACTERIZED PROTEIN YQGE"/>
    <property type="match status" value="1"/>
</dbReference>
<gene>
    <name evidence="3" type="ORF">FPZ52_02335</name>
</gene>
<evidence type="ECO:0000256" key="2">
    <source>
        <dbReference type="HAMAP-Rule" id="MF_00758"/>
    </source>
</evidence>
<dbReference type="Gene3D" id="3.40.1740.10">
    <property type="entry name" value="VC0467-like"/>
    <property type="match status" value="1"/>
</dbReference>
<dbReference type="NCBIfam" id="NF001268">
    <property type="entry name" value="PRK00228.1-4"/>
    <property type="match status" value="1"/>
</dbReference>
<comment type="similarity">
    <text evidence="1 2">Belongs to the UPF0301 (AlgH) family.</text>
</comment>
<dbReference type="HAMAP" id="MF_00758">
    <property type="entry name" value="UPF0301"/>
    <property type="match status" value="1"/>
</dbReference>
<dbReference type="OrthoDB" id="9807486at2"/>
<proteinExistence type="inferred from homology"/>
<keyword evidence="4" id="KW-1185">Reference proteome</keyword>
<dbReference type="SUPFAM" id="SSF143456">
    <property type="entry name" value="VC0467-like"/>
    <property type="match status" value="1"/>
</dbReference>
<evidence type="ECO:0000256" key="1">
    <source>
        <dbReference type="ARBA" id="ARBA00009600"/>
    </source>
</evidence>